<organism evidence="2">
    <name type="scientific">uncultured Acidimicrobiales bacterium</name>
    <dbReference type="NCBI Taxonomy" id="310071"/>
    <lineage>
        <taxon>Bacteria</taxon>
        <taxon>Bacillati</taxon>
        <taxon>Actinomycetota</taxon>
        <taxon>Acidimicrobiia</taxon>
        <taxon>Acidimicrobiales</taxon>
        <taxon>environmental samples</taxon>
    </lineage>
</organism>
<feature type="compositionally biased region" description="Low complexity" evidence="1">
    <location>
        <begin position="1"/>
        <end position="24"/>
    </location>
</feature>
<reference evidence="2" key="1">
    <citation type="submission" date="2020-02" db="EMBL/GenBank/DDBJ databases">
        <authorList>
            <person name="Meier V. D."/>
        </authorList>
    </citation>
    <scope>NUCLEOTIDE SEQUENCE</scope>
    <source>
        <strain evidence="2">AVDCRST_MAG76</strain>
    </source>
</reference>
<name>A0A6J4IH69_9ACTN</name>
<feature type="non-terminal residue" evidence="2">
    <location>
        <position position="103"/>
    </location>
</feature>
<feature type="region of interest" description="Disordered" evidence="1">
    <location>
        <begin position="1"/>
        <end position="103"/>
    </location>
</feature>
<protein>
    <submittedName>
        <fullName evidence="2">Uncharacterized protein</fullName>
    </submittedName>
</protein>
<evidence type="ECO:0000256" key="1">
    <source>
        <dbReference type="SAM" id="MobiDB-lite"/>
    </source>
</evidence>
<accession>A0A6J4IH69</accession>
<dbReference type="EMBL" id="CADCSZ010000145">
    <property type="protein sequence ID" value="CAA9251957.1"/>
    <property type="molecule type" value="Genomic_DNA"/>
</dbReference>
<feature type="non-terminal residue" evidence="2">
    <location>
        <position position="1"/>
    </location>
</feature>
<evidence type="ECO:0000313" key="2">
    <source>
        <dbReference type="EMBL" id="CAA9251957.1"/>
    </source>
</evidence>
<sequence>GQPLVAPAGAGPPGQHVGEPPGVEEAGGAGCSVPHGEEKGVTGSPEADHGPQQVAVAAQLRLEPPERPQAGPSPDPAGVDEHHDGSRPRHLGPLLANGRACLV</sequence>
<dbReference type="AlphaFoldDB" id="A0A6J4IH69"/>
<gene>
    <name evidence="2" type="ORF">AVDCRST_MAG76-2331</name>
</gene>
<proteinExistence type="predicted"/>